<reference evidence="7 8" key="1">
    <citation type="submission" date="2013-02" db="EMBL/GenBank/DDBJ databases">
        <title>The Genome Sequence of Plasmodium inui San Antonio 1.</title>
        <authorList>
            <consortium name="The Broad Institute Genome Sequencing Platform"/>
            <consortium name="The Broad Institute Genome Sequencing Center for Infectious Disease"/>
            <person name="Neafsey D."/>
            <person name="Cheeseman I."/>
            <person name="Volkman S."/>
            <person name="Adams J."/>
            <person name="Walker B."/>
            <person name="Young S.K."/>
            <person name="Zeng Q."/>
            <person name="Gargeya S."/>
            <person name="Fitzgerald M."/>
            <person name="Haas B."/>
            <person name="Abouelleil A."/>
            <person name="Alvarado L."/>
            <person name="Arachchi H.M."/>
            <person name="Berlin A.M."/>
            <person name="Chapman S.B."/>
            <person name="Dewar J."/>
            <person name="Goldberg J."/>
            <person name="Griggs A."/>
            <person name="Gujja S."/>
            <person name="Hansen M."/>
            <person name="Howarth C."/>
            <person name="Imamovic A."/>
            <person name="Larimer J."/>
            <person name="McCowan C."/>
            <person name="Murphy C."/>
            <person name="Neiman D."/>
            <person name="Pearson M."/>
            <person name="Priest M."/>
            <person name="Roberts A."/>
            <person name="Saif S."/>
            <person name="Shea T."/>
            <person name="Sisk P."/>
            <person name="Sykes S."/>
            <person name="Wortman J."/>
            <person name="Nusbaum C."/>
            <person name="Birren B."/>
        </authorList>
    </citation>
    <scope>NUCLEOTIDE SEQUENCE [LARGE SCALE GENOMIC DNA]</scope>
    <source>
        <strain evidence="7 8">San Antonio 1</strain>
    </source>
</reference>
<evidence type="ECO:0000259" key="6">
    <source>
        <dbReference type="PROSITE" id="PS50102"/>
    </source>
</evidence>
<dbReference type="AlphaFoldDB" id="W7AQ80"/>
<dbReference type="GO" id="GO:0008380">
    <property type="term" value="P:RNA splicing"/>
    <property type="evidence" value="ECO:0007669"/>
    <property type="project" value="UniProtKB-KW"/>
</dbReference>
<feature type="compositionally biased region" description="Basic and acidic residues" evidence="5">
    <location>
        <begin position="17"/>
        <end position="43"/>
    </location>
</feature>
<feature type="compositionally biased region" description="Basic and acidic residues" evidence="5">
    <location>
        <begin position="127"/>
        <end position="142"/>
    </location>
</feature>
<dbReference type="EMBL" id="KI965465">
    <property type="protein sequence ID" value="EUD67576.1"/>
    <property type="molecule type" value="Genomic_DNA"/>
</dbReference>
<dbReference type="GeneID" id="20037035"/>
<protein>
    <recommendedName>
        <fullName evidence="6">RRM domain-containing protein</fullName>
    </recommendedName>
</protein>
<evidence type="ECO:0000256" key="5">
    <source>
        <dbReference type="SAM" id="MobiDB-lite"/>
    </source>
</evidence>
<dbReference type="GO" id="GO:0006397">
    <property type="term" value="P:mRNA processing"/>
    <property type="evidence" value="ECO:0007669"/>
    <property type="project" value="UniProtKB-KW"/>
</dbReference>
<keyword evidence="8" id="KW-1185">Reference proteome</keyword>
<dbReference type="Proteomes" id="UP000030640">
    <property type="component" value="Unassembled WGS sequence"/>
</dbReference>
<feature type="domain" description="RRM" evidence="6">
    <location>
        <begin position="245"/>
        <end position="331"/>
    </location>
</feature>
<dbReference type="OrthoDB" id="10266058at2759"/>
<dbReference type="RefSeq" id="XP_008815586.1">
    <property type="nucleotide sequence ID" value="XM_008817364.1"/>
</dbReference>
<feature type="region of interest" description="Disordered" evidence="5">
    <location>
        <begin position="1"/>
        <end position="107"/>
    </location>
</feature>
<feature type="compositionally biased region" description="Basic residues" evidence="5">
    <location>
        <begin position="143"/>
        <end position="153"/>
    </location>
</feature>
<keyword evidence="2 4" id="KW-0694">RNA-binding</keyword>
<evidence type="ECO:0000256" key="2">
    <source>
        <dbReference type="ARBA" id="ARBA00022884"/>
    </source>
</evidence>
<feature type="region of interest" description="Disordered" evidence="5">
    <location>
        <begin position="368"/>
        <end position="395"/>
    </location>
</feature>
<dbReference type="InterPro" id="IPR000504">
    <property type="entry name" value="RRM_dom"/>
</dbReference>
<dbReference type="VEuPathDB" id="PlasmoDB:C922_01761"/>
<feature type="compositionally biased region" description="Basic residues" evidence="5">
    <location>
        <begin position="44"/>
        <end position="56"/>
    </location>
</feature>
<feature type="region of interest" description="Disordered" evidence="5">
    <location>
        <begin position="127"/>
        <end position="188"/>
    </location>
</feature>
<evidence type="ECO:0000313" key="7">
    <source>
        <dbReference type="EMBL" id="EUD67576.1"/>
    </source>
</evidence>
<feature type="compositionally biased region" description="Basic and acidic residues" evidence="5">
    <location>
        <begin position="57"/>
        <end position="107"/>
    </location>
</feature>
<keyword evidence="1" id="KW-0507">mRNA processing</keyword>
<dbReference type="PROSITE" id="PS50102">
    <property type="entry name" value="RRM"/>
    <property type="match status" value="1"/>
</dbReference>
<gene>
    <name evidence="7" type="ORF">C922_01761</name>
</gene>
<sequence length="511" mass="58950">MEVEGSRRRGSKYAYDGSDHSRRGSNDDREVERYPRGKHDSPRGRRSRSHSYRARRNSMENHGGGDRYHMDGRGRRDRSSGSNHPSRDSYAKRSEDNSTDEARWRARRGERDLRDVRDERLERGHRDERDYRDRSDSRDRRDRRERREHRDRRGRRDRDERKRKYSRLNPNLSSSHERSRSRERRRRKLQAECIKKAGGFKKLADMEGHETTSVFWDGFQWVAKTNQSSTSHLDPAVMNSTRKLRRLYFGNLPLHLGLSENEFQETVWDEMKKRKFCNDEKINPVLYVWFAKDKGNYGFVEFSTVEETERALTMDGMLCRGVALKVSRPNDYSTNVMKSNQPSILQNVAGVSGVGGVASGVTSGVGNLYGKPPPPPGGTPPSVLREAHDPGLDNQSNLQTKYLRVLEIVSEESVNSEDYSSILEDIKDGFHSQGIIINAILITPKYAQMTPFSVGDVVIEFENAASVDSSIVNMSNRKYEGRVIRMTKVDQATYDVHVRPIIRDLYEQNGI</sequence>
<dbReference type="PANTHER" id="PTHR23139">
    <property type="entry name" value="RNA-BINDING PROTEIN"/>
    <property type="match status" value="1"/>
</dbReference>
<dbReference type="Gene3D" id="3.30.70.330">
    <property type="match status" value="2"/>
</dbReference>
<dbReference type="CDD" id="cd12232">
    <property type="entry name" value="RRM3_U2AF65"/>
    <property type="match status" value="1"/>
</dbReference>
<evidence type="ECO:0000256" key="3">
    <source>
        <dbReference type="ARBA" id="ARBA00023187"/>
    </source>
</evidence>
<dbReference type="GO" id="GO:0003723">
    <property type="term" value="F:RNA binding"/>
    <property type="evidence" value="ECO:0007669"/>
    <property type="project" value="UniProtKB-UniRule"/>
</dbReference>
<keyword evidence="3" id="KW-0508">mRNA splicing</keyword>
<dbReference type="InterPro" id="IPR035979">
    <property type="entry name" value="RBD_domain_sf"/>
</dbReference>
<proteinExistence type="predicted"/>
<dbReference type="InterPro" id="IPR012677">
    <property type="entry name" value="Nucleotide-bd_a/b_plait_sf"/>
</dbReference>
<dbReference type="SMART" id="SM00360">
    <property type="entry name" value="RRM"/>
    <property type="match status" value="1"/>
</dbReference>
<accession>W7AQ80</accession>
<evidence type="ECO:0000256" key="1">
    <source>
        <dbReference type="ARBA" id="ARBA00022664"/>
    </source>
</evidence>
<evidence type="ECO:0000313" key="8">
    <source>
        <dbReference type="Proteomes" id="UP000030640"/>
    </source>
</evidence>
<dbReference type="SUPFAM" id="SSF54928">
    <property type="entry name" value="RNA-binding domain, RBD"/>
    <property type="match status" value="1"/>
</dbReference>
<name>W7AQ80_9APIC</name>
<evidence type="ECO:0000256" key="4">
    <source>
        <dbReference type="PROSITE-ProRule" id="PRU00176"/>
    </source>
</evidence>
<organism evidence="7 8">
    <name type="scientific">Plasmodium inui San Antonio 1</name>
    <dbReference type="NCBI Taxonomy" id="1237626"/>
    <lineage>
        <taxon>Eukaryota</taxon>
        <taxon>Sar</taxon>
        <taxon>Alveolata</taxon>
        <taxon>Apicomplexa</taxon>
        <taxon>Aconoidasida</taxon>
        <taxon>Haemosporida</taxon>
        <taxon>Plasmodiidae</taxon>
        <taxon>Plasmodium</taxon>
        <taxon>Plasmodium (Plasmodium)</taxon>
    </lineage>
</organism>